<keyword evidence="1" id="KW-0812">Transmembrane</keyword>
<evidence type="ECO:0000313" key="2">
    <source>
        <dbReference type="EMBL" id="SMF41772.1"/>
    </source>
</evidence>
<organism evidence="2 3">
    <name type="scientific">Desulfovibrio gilichinskyi</name>
    <dbReference type="NCBI Taxonomy" id="1519643"/>
    <lineage>
        <taxon>Bacteria</taxon>
        <taxon>Pseudomonadati</taxon>
        <taxon>Thermodesulfobacteriota</taxon>
        <taxon>Desulfovibrionia</taxon>
        <taxon>Desulfovibrionales</taxon>
        <taxon>Desulfovibrionaceae</taxon>
        <taxon>Desulfovibrio</taxon>
    </lineage>
</organism>
<feature type="transmembrane region" description="Helical" evidence="1">
    <location>
        <begin position="12"/>
        <end position="35"/>
    </location>
</feature>
<dbReference type="AlphaFoldDB" id="A0A1X7EY16"/>
<accession>A0A1X7EY16</accession>
<feature type="transmembrane region" description="Helical" evidence="1">
    <location>
        <begin position="134"/>
        <end position="158"/>
    </location>
</feature>
<name>A0A1X7EY16_9BACT</name>
<dbReference type="EMBL" id="FWZU01000007">
    <property type="protein sequence ID" value="SMF41772.1"/>
    <property type="molecule type" value="Genomic_DNA"/>
</dbReference>
<evidence type="ECO:0000256" key="1">
    <source>
        <dbReference type="SAM" id="Phobius"/>
    </source>
</evidence>
<dbReference type="Pfam" id="PF10011">
    <property type="entry name" value="DUF2254"/>
    <property type="match status" value="1"/>
</dbReference>
<dbReference type="RefSeq" id="WP_170921462.1">
    <property type="nucleotide sequence ID" value="NZ_FWZU01000007.1"/>
</dbReference>
<dbReference type="InterPro" id="IPR018723">
    <property type="entry name" value="DUF2254_membrane"/>
</dbReference>
<feature type="transmembrane region" description="Helical" evidence="1">
    <location>
        <begin position="109"/>
        <end position="128"/>
    </location>
</feature>
<reference evidence="3" key="1">
    <citation type="submission" date="2017-04" db="EMBL/GenBank/DDBJ databases">
        <authorList>
            <person name="Varghese N."/>
            <person name="Submissions S."/>
        </authorList>
    </citation>
    <scope>NUCLEOTIDE SEQUENCE [LARGE SCALE GENOMIC DNA]</scope>
    <source>
        <strain evidence="3">K3S</strain>
    </source>
</reference>
<dbReference type="Proteomes" id="UP000192906">
    <property type="component" value="Unassembled WGS sequence"/>
</dbReference>
<sequence>MKVRLRQLWYHVTTSLWFIPGCLAVVAIAASFAMVSLDHYLPKEITLTVRWIYSGGPDSAIAILSAIASSTATVAGVVFSIIVVALTLASSQFGPRLLNNFLSDRVNQAVLGVYVATFIYSLLVLRTIRQLDEFVPHLSITVAILMSLASFFFLIFFIHHISSSIKADNIIDLVEKDLERIIEELFPNQIGLKKEGEAQDVPVLPKSFDEQAITIRARGTGYVQVVDLKKLIAIARDSDLILSLKYRSGDFVTMGTPLAKVWTSGAVPEELERQMNGQFILGRQRTPVNDIELCINQLVEIAIRALSSGVNDTFTAITCIDRLGGALAKLAGREMPGPYHYDDDGTLRIIAVPLTFAGIVEAACNLIRQDANISVMIRLLETLSTVASLATTDERREILLRQARMIVWDAKRRSIAPEDLHDILDRYKVIQQTAGAVN</sequence>
<keyword evidence="3" id="KW-1185">Reference proteome</keyword>
<gene>
    <name evidence="2" type="ORF">SAMN06295933_3437</name>
</gene>
<keyword evidence="1" id="KW-0472">Membrane</keyword>
<keyword evidence="1" id="KW-1133">Transmembrane helix</keyword>
<feature type="transmembrane region" description="Helical" evidence="1">
    <location>
        <begin position="60"/>
        <end position="88"/>
    </location>
</feature>
<proteinExistence type="predicted"/>
<evidence type="ECO:0000313" key="3">
    <source>
        <dbReference type="Proteomes" id="UP000192906"/>
    </source>
</evidence>
<protein>
    <submittedName>
        <fullName evidence="2">Uncharacterized membrane protein</fullName>
    </submittedName>
</protein>